<proteinExistence type="predicted"/>
<dbReference type="RefSeq" id="WP_005673170.1">
    <property type="nucleotide sequence ID" value="NZ_CP146288.1"/>
</dbReference>
<dbReference type="EMBL" id="AEQP01000003">
    <property type="protein sequence ID" value="EFV95483.1"/>
    <property type="molecule type" value="Genomic_DNA"/>
</dbReference>
<dbReference type="EC" id="2.1.1.-" evidence="5"/>
<name>E7RW00_9BURK</name>
<keyword evidence="1 5" id="KW-0489">Methyltransferase</keyword>
<dbReference type="InterPro" id="IPR017127">
    <property type="entry name" value="Ribosome_uL3_MTase"/>
</dbReference>
<keyword evidence="6" id="KW-1185">Reference proteome</keyword>
<dbReference type="PROSITE" id="PS00092">
    <property type="entry name" value="N6_MTASE"/>
    <property type="match status" value="1"/>
</dbReference>
<dbReference type="SUPFAM" id="SSF53335">
    <property type="entry name" value="S-adenosyl-L-methionine-dependent methyltransferases"/>
    <property type="match status" value="1"/>
</dbReference>
<protein>
    <submittedName>
        <fullName evidence="5">(Glutamine-N5) methyltransferase, ribosomal protein L3-specific</fullName>
        <ecNumber evidence="5">2.1.1.-</ecNumber>
    </submittedName>
</protein>
<dbReference type="STRING" id="887898.HMPREF0551_0971"/>
<dbReference type="InterPro" id="IPR004556">
    <property type="entry name" value="HemK-like"/>
</dbReference>
<evidence type="ECO:0000313" key="5">
    <source>
        <dbReference type="EMBL" id="EFV95483.1"/>
    </source>
</evidence>
<keyword evidence="5" id="KW-0687">Ribonucleoprotein</keyword>
<dbReference type="PIRSF" id="PIRSF037167">
    <property type="entry name" value="Mtase_YfcB_prd"/>
    <property type="match status" value="1"/>
</dbReference>
<dbReference type="PANTHER" id="PTHR47806:SF1">
    <property type="entry name" value="RIBOSOMAL PROTEIN UL3 GLUTAMINE METHYLTRANSFERASE"/>
    <property type="match status" value="1"/>
</dbReference>
<keyword evidence="2 5" id="KW-0808">Transferase</keyword>
<dbReference type="Gene3D" id="3.40.50.150">
    <property type="entry name" value="Vaccinia Virus protein VP39"/>
    <property type="match status" value="1"/>
</dbReference>
<dbReference type="GO" id="GO:0032259">
    <property type="term" value="P:methylation"/>
    <property type="evidence" value="ECO:0007669"/>
    <property type="project" value="UniProtKB-KW"/>
</dbReference>
<dbReference type="NCBIfam" id="TIGR00536">
    <property type="entry name" value="hemK_fam"/>
    <property type="match status" value="1"/>
</dbReference>
<dbReference type="Gene3D" id="1.10.8.10">
    <property type="entry name" value="DNA helicase RuvA subunit, C-terminal domain"/>
    <property type="match status" value="1"/>
</dbReference>
<sequence length="355" mass="39431">MSSDKFPFAPVAPFSPYRANYSPQSASLIDAQESLRTLRDWVRYAISRMQAAGASFGHGTDNPFDEAVWLVCWCLHLPVEQYDELANATLLPDERRKLRNLIDARAQCDQPLAYLIGEAWLMGFRFRADARALVPRSLLAEALVNHAFDPWLNREMLQPFHDLAEELDQGLGAQPPASAPYRVLDLCTGGGSLAIIAAHYLPDSEVVASDISADALQLAAENIADYGLENRIRLVQGDLFQNLQGESFKLILCNPPYVNAESMAALPSEYRAEPEKALGSGPDGMDLITRLLHEAPEHLWPCGVLALEIGHEMPNFQARFPTLTWTSIPVAQGDDRIVLITADDLRQWREQQPLG</sequence>
<keyword evidence="5" id="KW-0689">Ribosomal protein</keyword>
<organism evidence="5 6">
    <name type="scientific">Lautropia mirabilis ATCC 51599</name>
    <dbReference type="NCBI Taxonomy" id="887898"/>
    <lineage>
        <taxon>Bacteria</taxon>
        <taxon>Pseudomonadati</taxon>
        <taxon>Pseudomonadota</taxon>
        <taxon>Betaproteobacteria</taxon>
        <taxon>Burkholderiales</taxon>
        <taxon>Burkholderiaceae</taxon>
        <taxon>Lautropia</taxon>
    </lineage>
</organism>
<dbReference type="Pfam" id="PF05175">
    <property type="entry name" value="MTS"/>
    <property type="match status" value="1"/>
</dbReference>
<evidence type="ECO:0000313" key="6">
    <source>
        <dbReference type="Proteomes" id="UP000011021"/>
    </source>
</evidence>
<keyword evidence="3" id="KW-0949">S-adenosyl-L-methionine</keyword>
<dbReference type="PANTHER" id="PTHR47806">
    <property type="entry name" value="50S RIBOSOMAL PROTEIN L3 GLUTAMINE METHYLTRANSFERASE"/>
    <property type="match status" value="1"/>
</dbReference>
<dbReference type="InterPro" id="IPR002052">
    <property type="entry name" value="DNA_methylase_N6_adenine_CS"/>
</dbReference>
<dbReference type="HOGENOM" id="CLU_018398_5_1_4"/>
<evidence type="ECO:0000256" key="1">
    <source>
        <dbReference type="ARBA" id="ARBA00022603"/>
    </source>
</evidence>
<accession>E7RW00</accession>
<comment type="caution">
    <text evidence="5">The sequence shown here is derived from an EMBL/GenBank/DDBJ whole genome shotgun (WGS) entry which is preliminary data.</text>
</comment>
<dbReference type="GO" id="GO:0003676">
    <property type="term" value="F:nucleic acid binding"/>
    <property type="evidence" value="ECO:0007669"/>
    <property type="project" value="InterPro"/>
</dbReference>
<evidence type="ECO:0000256" key="2">
    <source>
        <dbReference type="ARBA" id="ARBA00022679"/>
    </source>
</evidence>
<dbReference type="GO" id="GO:0005829">
    <property type="term" value="C:cytosol"/>
    <property type="evidence" value="ECO:0007669"/>
    <property type="project" value="TreeGrafter"/>
</dbReference>
<feature type="domain" description="Methyltransferase small" evidence="4">
    <location>
        <begin position="181"/>
        <end position="262"/>
    </location>
</feature>
<evidence type="ECO:0000259" key="4">
    <source>
        <dbReference type="Pfam" id="PF05175"/>
    </source>
</evidence>
<dbReference type="GO" id="GO:0005840">
    <property type="term" value="C:ribosome"/>
    <property type="evidence" value="ECO:0007669"/>
    <property type="project" value="UniProtKB-KW"/>
</dbReference>
<dbReference type="InterPro" id="IPR007848">
    <property type="entry name" value="Small_mtfrase_dom"/>
</dbReference>
<reference evidence="5 6" key="1">
    <citation type="submission" date="2010-12" db="EMBL/GenBank/DDBJ databases">
        <authorList>
            <person name="Muzny D."/>
            <person name="Qin X."/>
            <person name="Deng J."/>
            <person name="Jiang H."/>
            <person name="Liu Y."/>
            <person name="Qu J."/>
            <person name="Song X.-Z."/>
            <person name="Zhang L."/>
            <person name="Thornton R."/>
            <person name="Coyle M."/>
            <person name="Francisco L."/>
            <person name="Jackson L."/>
            <person name="Javaid M."/>
            <person name="Korchina V."/>
            <person name="Kovar C."/>
            <person name="Mata R."/>
            <person name="Mathew T."/>
            <person name="Ngo R."/>
            <person name="Nguyen L."/>
            <person name="Nguyen N."/>
            <person name="Okwuonu G."/>
            <person name="Ongeri F."/>
            <person name="Pham C."/>
            <person name="Simmons D."/>
            <person name="Wilczek-Boney K."/>
            <person name="Hale W."/>
            <person name="Jakkamsetti A."/>
            <person name="Pham P."/>
            <person name="Ruth R."/>
            <person name="San Lucas F."/>
            <person name="Warren J."/>
            <person name="Zhang J."/>
            <person name="Zhao Z."/>
            <person name="Zhou C."/>
            <person name="Zhu D."/>
            <person name="Lee S."/>
            <person name="Bess C."/>
            <person name="Blankenburg K."/>
            <person name="Forbes L."/>
            <person name="Fu Q."/>
            <person name="Gubbala S."/>
            <person name="Hirani K."/>
            <person name="Jayaseelan J.C."/>
            <person name="Lara F."/>
            <person name="Munidasa M."/>
            <person name="Palculict T."/>
            <person name="Patil S."/>
            <person name="Pu L.-L."/>
            <person name="Saada N."/>
            <person name="Tang L."/>
            <person name="Weissenberger G."/>
            <person name="Zhu Y."/>
            <person name="Hemphill L."/>
            <person name="Shang Y."/>
            <person name="Youmans B."/>
            <person name="Ayvaz T."/>
            <person name="Ross M."/>
            <person name="Santibanez J."/>
            <person name="Aqrawi P."/>
            <person name="Gross S."/>
            <person name="Joshi V."/>
            <person name="Fowler G."/>
            <person name="Nazareth L."/>
            <person name="Reid J."/>
            <person name="Worley K."/>
            <person name="Petrosino J."/>
            <person name="Highlander S."/>
            <person name="Gibbs R."/>
        </authorList>
    </citation>
    <scope>NUCLEOTIDE SEQUENCE [LARGE SCALE GENOMIC DNA]</scope>
    <source>
        <strain evidence="5 6">ATCC 51599</strain>
    </source>
</reference>
<evidence type="ECO:0000256" key="3">
    <source>
        <dbReference type="ARBA" id="ARBA00022691"/>
    </source>
</evidence>
<dbReference type="AlphaFoldDB" id="E7RW00"/>
<dbReference type="GO" id="GO:0036009">
    <property type="term" value="F:protein-glutamine N-methyltransferase activity"/>
    <property type="evidence" value="ECO:0007669"/>
    <property type="project" value="InterPro"/>
</dbReference>
<dbReference type="CDD" id="cd02440">
    <property type="entry name" value="AdoMet_MTases"/>
    <property type="match status" value="1"/>
</dbReference>
<gene>
    <name evidence="5" type="primary">prmB</name>
    <name evidence="5" type="ORF">HMPREF0551_0971</name>
</gene>
<dbReference type="Proteomes" id="UP000011021">
    <property type="component" value="Unassembled WGS sequence"/>
</dbReference>
<dbReference type="InterPro" id="IPR029063">
    <property type="entry name" value="SAM-dependent_MTases_sf"/>
</dbReference>
<dbReference type="eggNOG" id="COG2890">
    <property type="taxonomic scope" value="Bacteria"/>
</dbReference>